<dbReference type="OrthoDB" id="9802901at2"/>
<dbReference type="SMART" id="SM00507">
    <property type="entry name" value="HNHc"/>
    <property type="match status" value="1"/>
</dbReference>
<organism evidence="2 3">
    <name type="scientific">Candidatus Competibacter denitrificans Run_A_D11</name>
    <dbReference type="NCBI Taxonomy" id="1400863"/>
    <lineage>
        <taxon>Bacteria</taxon>
        <taxon>Pseudomonadati</taxon>
        <taxon>Pseudomonadota</taxon>
        <taxon>Gammaproteobacteria</taxon>
        <taxon>Candidatus Competibacteraceae</taxon>
        <taxon>Candidatus Competibacter</taxon>
    </lineage>
</organism>
<reference evidence="2" key="2">
    <citation type="submission" date="2014-03" db="EMBL/GenBank/DDBJ databases">
        <title>Candidatus Competibacter-lineage genomes retrieved from metagenomes reveal functional metabolic diversity.</title>
        <authorList>
            <person name="McIlroy S.J."/>
            <person name="Albertsen M."/>
            <person name="Andresen E.K."/>
            <person name="Saunders A.M."/>
            <person name="Kristiansen R."/>
            <person name="Stokholm-Bjerregaard M."/>
            <person name="Nielsen K.L."/>
            <person name="Nielsen P.H."/>
        </authorList>
    </citation>
    <scope>NUCLEOTIDE SEQUENCE</scope>
    <source>
        <strain evidence="2">Run_A_D11</strain>
    </source>
</reference>
<evidence type="ECO:0000313" key="3">
    <source>
        <dbReference type="Proteomes" id="UP000035760"/>
    </source>
</evidence>
<comment type="caution">
    <text evidence="2">The sequence shown here is derived from an EMBL/GenBank/DDBJ whole genome shotgun (WGS) entry which is preliminary data.</text>
</comment>
<protein>
    <submittedName>
        <fullName evidence="2">HNH endonuclease</fullName>
    </submittedName>
</protein>
<dbReference type="EMBL" id="CBTJ020000054">
    <property type="protein sequence ID" value="CDI03239.1"/>
    <property type="molecule type" value="Genomic_DNA"/>
</dbReference>
<feature type="domain" description="HNH nuclease" evidence="1">
    <location>
        <begin position="86"/>
        <end position="139"/>
    </location>
</feature>
<dbReference type="InterPro" id="IPR029471">
    <property type="entry name" value="HNH_5"/>
</dbReference>
<keyword evidence="2" id="KW-0540">Nuclease</keyword>
<dbReference type="Pfam" id="PF14279">
    <property type="entry name" value="HNH_5"/>
    <property type="match status" value="1"/>
</dbReference>
<name>W6M9H1_9GAMM</name>
<keyword evidence="3" id="KW-1185">Reference proteome</keyword>
<keyword evidence="2" id="KW-0378">Hydrolase</keyword>
<dbReference type="PANTHER" id="PTHR33877">
    <property type="entry name" value="SLL1193 PROTEIN"/>
    <property type="match status" value="1"/>
</dbReference>
<proteinExistence type="predicted"/>
<reference evidence="2" key="1">
    <citation type="submission" date="2013-07" db="EMBL/GenBank/DDBJ databases">
        <authorList>
            <person name="McIlroy S."/>
        </authorList>
    </citation>
    <scope>NUCLEOTIDE SEQUENCE [LARGE SCALE GENOMIC DNA]</scope>
    <source>
        <strain evidence="2">Run_A_D11</strain>
    </source>
</reference>
<accession>W6M9H1</accession>
<sequence length="199" mass="22295">MYGLEQQVLHTDVTGMPLEWVDYQQAVRLYYADQVAYTCGIVLYTVHGGISARSGCQSVIAVNSIIATQGGAYARLRAREDYVPPLSNASLFRRDCNTCLYCGLTFAVRDLSRDHVRPLVQGGLDRWNNVVTACKPCNHHKGGKTPEQAGMQLLAIPFTPNHAEYVYLQGKRVLVDQMDFLRAHFPRSSPLHQRLARLS</sequence>
<dbReference type="AlphaFoldDB" id="W6M9H1"/>
<dbReference type="InterPro" id="IPR003615">
    <property type="entry name" value="HNH_nuc"/>
</dbReference>
<dbReference type="STRING" id="1400863.BN873_460043"/>
<dbReference type="RefSeq" id="WP_048673820.1">
    <property type="nucleotide sequence ID" value="NZ_CBTJ020000054.1"/>
</dbReference>
<dbReference type="GO" id="GO:0004519">
    <property type="term" value="F:endonuclease activity"/>
    <property type="evidence" value="ECO:0007669"/>
    <property type="project" value="UniProtKB-KW"/>
</dbReference>
<dbReference type="Gene3D" id="1.10.30.50">
    <property type="match status" value="1"/>
</dbReference>
<keyword evidence="2" id="KW-0255">Endonuclease</keyword>
<evidence type="ECO:0000259" key="1">
    <source>
        <dbReference type="SMART" id="SM00507"/>
    </source>
</evidence>
<dbReference type="CDD" id="cd00085">
    <property type="entry name" value="HNHc"/>
    <property type="match status" value="1"/>
</dbReference>
<gene>
    <name evidence="2" type="ORF">BN873_460043</name>
</gene>
<evidence type="ECO:0000313" key="2">
    <source>
        <dbReference type="EMBL" id="CDI03239.1"/>
    </source>
</evidence>
<dbReference type="PANTHER" id="PTHR33877:SF2">
    <property type="entry name" value="OS07G0170200 PROTEIN"/>
    <property type="match status" value="1"/>
</dbReference>
<dbReference type="InterPro" id="IPR052892">
    <property type="entry name" value="NA-targeting_endonuclease"/>
</dbReference>
<dbReference type="Proteomes" id="UP000035760">
    <property type="component" value="Unassembled WGS sequence"/>
</dbReference>